<feature type="compositionally biased region" description="Polar residues" evidence="5">
    <location>
        <begin position="2000"/>
        <end position="2021"/>
    </location>
</feature>
<evidence type="ECO:0000256" key="4">
    <source>
        <dbReference type="ARBA" id="ARBA00038299"/>
    </source>
</evidence>
<evidence type="ECO:0000256" key="1">
    <source>
        <dbReference type="ARBA" id="ARBA00022722"/>
    </source>
</evidence>
<dbReference type="KEGG" id="tgo:TGME49_242830"/>
<feature type="domain" description="5'-3' exoribonuclease 1 SH3-like" evidence="8">
    <location>
        <begin position="1474"/>
        <end position="1596"/>
    </location>
</feature>
<feature type="region of interest" description="Disordered" evidence="5">
    <location>
        <begin position="291"/>
        <end position="311"/>
    </location>
</feature>
<keyword evidence="1" id="KW-0540">Nuclease</keyword>
<feature type="region of interest" description="Disordered" evidence="5">
    <location>
        <begin position="1986"/>
        <end position="2042"/>
    </location>
</feature>
<feature type="domain" description="Xrn1 helical" evidence="7">
    <location>
        <begin position="457"/>
        <end position="654"/>
    </location>
</feature>
<name>A0A125YXQ5_TOXGM</name>
<evidence type="ECO:0000256" key="3">
    <source>
        <dbReference type="ARBA" id="ARBA00022839"/>
    </source>
</evidence>
<dbReference type="Pfam" id="PF18129">
    <property type="entry name" value="SH3_12"/>
    <property type="match status" value="1"/>
</dbReference>
<feature type="region of interest" description="Disordered" evidence="5">
    <location>
        <begin position="1382"/>
        <end position="1423"/>
    </location>
</feature>
<dbReference type="PANTHER" id="PTHR12341:SF7">
    <property type="entry name" value="5'-3' EXORIBONUCLEASE 1"/>
    <property type="match status" value="1"/>
</dbReference>
<dbReference type="GO" id="GO:0003723">
    <property type="term" value="F:RNA binding"/>
    <property type="evidence" value="ECO:0007669"/>
    <property type="project" value="TreeGrafter"/>
</dbReference>
<reference evidence="9" key="1">
    <citation type="submission" date="2013-04" db="EMBL/GenBank/DDBJ databases">
        <authorList>
            <person name="Sibley D."/>
            <person name="Venepally P."/>
            <person name="Karamycheva S."/>
            <person name="Hadjithomas M."/>
            <person name="Khan A."/>
            <person name="Brunk B."/>
            <person name="Roos D."/>
            <person name="Caler E."/>
            <person name="Lorenzi H."/>
        </authorList>
    </citation>
    <scope>NUCLEOTIDE SEQUENCE [LARGE SCALE GENOMIC DNA]</scope>
    <source>
        <strain evidence="9">ME49</strain>
    </source>
</reference>
<feature type="region of interest" description="Disordered" evidence="5">
    <location>
        <begin position="1760"/>
        <end position="1798"/>
    </location>
</feature>
<dbReference type="CDD" id="cd18673">
    <property type="entry name" value="PIN_XRN1-2-like"/>
    <property type="match status" value="1"/>
</dbReference>
<protein>
    <submittedName>
        <fullName evidence="9">XRN 5'-3' exonuclease N-terminus protein</fullName>
    </submittedName>
</protein>
<feature type="compositionally biased region" description="Basic and acidic residues" evidence="5">
    <location>
        <begin position="757"/>
        <end position="770"/>
    </location>
</feature>
<feature type="compositionally biased region" description="Polar residues" evidence="5">
    <location>
        <begin position="1830"/>
        <end position="1848"/>
    </location>
</feature>
<dbReference type="EMBL" id="KE138827">
    <property type="protein sequence ID" value="EPT30428.1"/>
    <property type="molecule type" value="Genomic_DNA"/>
</dbReference>
<dbReference type="Gene3D" id="3.40.50.12390">
    <property type="match status" value="2"/>
</dbReference>
<keyword evidence="2" id="KW-0378">Hydrolase</keyword>
<dbReference type="GO" id="GO:0005634">
    <property type="term" value="C:nucleus"/>
    <property type="evidence" value="ECO:0007669"/>
    <property type="project" value="TreeGrafter"/>
</dbReference>
<feature type="compositionally biased region" description="Basic and acidic residues" evidence="5">
    <location>
        <begin position="292"/>
        <end position="304"/>
    </location>
</feature>
<dbReference type="InterPro" id="IPR041412">
    <property type="entry name" value="Xrn1_helical"/>
</dbReference>
<dbReference type="InterPro" id="IPR027073">
    <property type="entry name" value="5_3_exoribonuclease"/>
</dbReference>
<feature type="compositionally biased region" description="Polar residues" evidence="5">
    <location>
        <begin position="1623"/>
        <end position="1632"/>
    </location>
</feature>
<dbReference type="Pfam" id="PF03159">
    <property type="entry name" value="XRN_N"/>
    <property type="match status" value="1"/>
</dbReference>
<dbReference type="InterPro" id="IPR047008">
    <property type="entry name" value="XRN1_SH3_sf"/>
</dbReference>
<dbReference type="Proteomes" id="UP000001529">
    <property type="component" value="Chromosome VI"/>
</dbReference>
<dbReference type="GO" id="GO:0000956">
    <property type="term" value="P:nuclear-transcribed mRNA catabolic process"/>
    <property type="evidence" value="ECO:0007669"/>
    <property type="project" value="TreeGrafter"/>
</dbReference>
<keyword evidence="10" id="KW-1185">Reference proteome</keyword>
<feature type="compositionally biased region" description="Low complexity" evidence="5">
    <location>
        <begin position="1720"/>
        <end position="1730"/>
    </location>
</feature>
<evidence type="ECO:0000259" key="7">
    <source>
        <dbReference type="Pfam" id="PF17846"/>
    </source>
</evidence>
<feature type="domain" description="Xrn1 helical" evidence="7">
    <location>
        <begin position="333"/>
        <end position="449"/>
    </location>
</feature>
<dbReference type="GeneID" id="7894939"/>
<evidence type="ECO:0000313" key="10">
    <source>
        <dbReference type="Proteomes" id="UP000001529"/>
    </source>
</evidence>
<evidence type="ECO:0000259" key="6">
    <source>
        <dbReference type="Pfam" id="PF03159"/>
    </source>
</evidence>
<evidence type="ECO:0000313" key="9">
    <source>
        <dbReference type="EMBL" id="EPT30428.1"/>
    </source>
</evidence>
<evidence type="ECO:0000256" key="2">
    <source>
        <dbReference type="ARBA" id="ARBA00022801"/>
    </source>
</evidence>
<comment type="similarity">
    <text evidence="4">Belongs to the 5'-3' exonuclease family.</text>
</comment>
<dbReference type="InterPro" id="IPR004859">
    <property type="entry name" value="Xrn1_N"/>
</dbReference>
<feature type="region of interest" description="Disordered" evidence="5">
    <location>
        <begin position="757"/>
        <end position="779"/>
    </location>
</feature>
<dbReference type="Gene3D" id="2.30.30.750">
    <property type="match status" value="1"/>
</dbReference>
<keyword evidence="3 9" id="KW-0269">Exonuclease</keyword>
<sequence length="2042" mass="223765">MGIGRFYRWLSERYPLINEKITQTSLPEFDNLYLDMNGILHTCSHGNSGGMLHTSEDAMWVDVFAALDLIISTVNPKKFLVLAADGVAPRAKMNQQRARRYRAAKDAAELARQKEEHRLLKMQRKQDKAAAKQEKNLSAPTPGGHFDSNCISPGTEFMAKFFRHLRFFCEKKLNEDARWKDLKVVLSGPDVPGEGEHKIMQFIRCAKSDPHTGRNVRHCLYGLDADLIMLSLASHEPHFCLLREEVVFGKAVSRGPQDRMLTKRENLQLLHISLLREYLFLEFAAAALRSTPPKESDEHPKRSETASTSEADALDTKAAAIALCPSLLYPRERERIIDDYVLFCFMVGNDFLPHPKATDIADGGLDLLMSCYKEYLQRYAVLAEQAPSREGPWLSTGCGQINFCNFFLFLSLFVDTVETDLLQEWAADSQWMKSKRRNKSEVEEERRPASEDALLAYRESFYLKKMGMDASTPEGRKQIDRLAVDYLEGLQWVLYYYYRGPQYSGWTWFYPHHYAPFMTDVLSCSFFTEGVKQLADLRRKEIRFPASKPYAPFMQLLSILPPKSASLLPKALRPILLSPTPELLPYFPDDFEVDMEGCTVSWGGVTLLPFIDEILLHREALPLFSKLTGEEQQRNTRGKNVLLYRDPSQRARMLKRLALAAQPLSSETLAPLSHPEECVAGEEEEDAVLKCDFFFFCEDAKEEGASAHGGRRREAVSAAALETRTAVSSLPSVFRSVRNSCVREEVIEVCPPSLAQEKRAERERRRRETGDIGGQEDREDVDACKGPALAQNAYAFPNFVLAGTKPLLAEFPSLHRLNFEWDYFVGVKVFNSESKKNSVLIQAVAPYAAARGPDRKAPQLVEPFDPARHLLPFLRAPLVHYDFPFLRLAKPVAVWLPNLYYALPPASQTSLSFSSFSPSFLFSSACPVGVEEATAPLEQQEAVAAETRRLKHTGLDFPANVAYASFRARRSAERLKGADSTVASVAGSASASSFSRFALSSPEDFLRVSEAITFSLPGQQGLSRRVAHPACLPSTILLELTPVRSVQVFADARSPSIVFEEKSVFRLLPLLTLPIPLPRCLRPAETAEKETARTRETRDGARSQQWVAGAAVIVVDPTASMLACSGEVVAVRERKDENNEVLERVDVWFHSPWAAKDREQSQQKIQSSVERIVRQYMPLPLHTVPEAAALLKVPLPVFYAVASSFYMKLAERREDCGLHIIASTRPEKIEAADGTSTFVPNSSEPLFSPGYSYPLSMGSRNESDSGRRGSGSRRFSHLLTPAAVEAVQEVFAEYPTVYKRLLEVSKEQGGSLKTPTLTAASAFGALGGDFQFSASMFVSAMERHPCRRNKLVTGSYTWLPKEALPSIERVVDASLGRHSGAASVWQREKQVPPDSQSPNAETAESSLRSNGIEEKEKSESREDLPVLENFDASSLLRASSVEALRKKIIAAFFSLVSTVSRPSGVVEGKWTLKLSLGQRVAYTTQAGCIYQGSRGTVTGLCSIDGSVPFRLSGDTALQASVSVTSQACRQKARGRNGRKVEPWAWWEEAEVAAALQGILQDIVVEVLLDQVQLGAQNMDGRCSSLRLIRVPCIELFPLVSRVSPAGDGGSRGARAETAVERQAASSVSSTASPLLPSPGPKEALLCRPATASEVPRAEAQGLGLLPSPVANGGGRGVPAGISSGGDSRLSFSSSQSQPLLQILRRGPQAAGQTALRTEAGKSASVGVASADSHERSGFSAAQPAAQQHATQHVKQLLGLKTGASSGGPWQAMPQSRLPDGIAPTVPLGGQGGNRVGAAHCTRDEPDKVPQNNVSQNANITSLIKQLMTRDTPQLQRATEETAAQSLVHSQPHRTPVESLHVSQTPRVDVAPAPQHNSETSTDPATKTFASRILVESRAPSASPVTPVTAGPTGGASPAMAQQGRNLLELLKGRELLQANLPRSSRDNREEQTAGGCARSESHRNLCLDDDDDEEVLLRTSVLPRRPAVSGVRRPGVGNGAETSGSRSAAKSETGGRNSAVSTGKERGSAGRGANDFRGSQRR</sequence>
<gene>
    <name evidence="9" type="ORF">TGME49_242830</name>
</gene>
<feature type="domain" description="Xrn1 N-terminal" evidence="6">
    <location>
        <begin position="1"/>
        <end position="245"/>
    </location>
</feature>
<dbReference type="Gene3D" id="1.25.40.1050">
    <property type="match status" value="1"/>
</dbReference>
<dbReference type="VEuPathDB" id="ToxoDB:TGME49_242830"/>
<feature type="region of interest" description="Disordered" evidence="5">
    <location>
        <begin position="1895"/>
        <end position="1919"/>
    </location>
</feature>
<dbReference type="EMBL" id="CM002040">
    <property type="protein sequence ID" value="EPT30428.1"/>
    <property type="molecule type" value="Genomic_DNA"/>
</dbReference>
<organism evidence="9 10">
    <name type="scientific">Toxoplasma gondii (strain ATCC 50611 / Me49)</name>
    <dbReference type="NCBI Taxonomy" id="508771"/>
    <lineage>
        <taxon>Eukaryota</taxon>
        <taxon>Sar</taxon>
        <taxon>Alveolata</taxon>
        <taxon>Apicomplexa</taxon>
        <taxon>Conoidasida</taxon>
        <taxon>Coccidia</taxon>
        <taxon>Eucoccidiorida</taxon>
        <taxon>Eimeriorina</taxon>
        <taxon>Sarcocystidae</taxon>
        <taxon>Toxoplasma</taxon>
    </lineage>
</organism>
<feature type="compositionally biased region" description="Polar residues" evidence="5">
    <location>
        <begin position="1393"/>
        <end position="1409"/>
    </location>
</feature>
<dbReference type="RefSeq" id="XP_002366803.1">
    <property type="nucleotide sequence ID" value="XM_002366762.2"/>
</dbReference>
<evidence type="ECO:0000259" key="8">
    <source>
        <dbReference type="Pfam" id="PF18129"/>
    </source>
</evidence>
<dbReference type="InterPro" id="IPR041385">
    <property type="entry name" value="SH3_12"/>
</dbReference>
<evidence type="ECO:0000256" key="5">
    <source>
        <dbReference type="SAM" id="MobiDB-lite"/>
    </source>
</evidence>
<proteinExistence type="inferred from homology"/>
<feature type="region of interest" description="Disordered" evidence="5">
    <location>
        <begin position="1605"/>
        <end position="1638"/>
    </location>
</feature>
<dbReference type="OrthoDB" id="372487at2759"/>
<accession>A0A125YXQ5</accession>
<dbReference type="Pfam" id="PF17846">
    <property type="entry name" value="XRN_M"/>
    <property type="match status" value="2"/>
</dbReference>
<feature type="region of interest" description="Disordered" evidence="5">
    <location>
        <begin position="1938"/>
        <end position="1963"/>
    </location>
</feature>
<dbReference type="PANTHER" id="PTHR12341">
    <property type="entry name" value="5'-&gt;3' EXORIBONUCLEASE"/>
    <property type="match status" value="1"/>
</dbReference>
<feature type="compositionally biased region" description="Basic and acidic residues" evidence="5">
    <location>
        <begin position="1411"/>
        <end position="1423"/>
    </location>
</feature>
<dbReference type="GO" id="GO:0004534">
    <property type="term" value="F:5'-3' RNA exonuclease activity"/>
    <property type="evidence" value="ECO:0007669"/>
    <property type="project" value="TreeGrafter"/>
</dbReference>
<feature type="region of interest" description="Disordered" evidence="5">
    <location>
        <begin position="1706"/>
        <end position="1746"/>
    </location>
</feature>
<feature type="region of interest" description="Disordered" evidence="5">
    <location>
        <begin position="1830"/>
        <end position="1863"/>
    </location>
</feature>